<dbReference type="GO" id="GO:0042619">
    <property type="term" value="P:poly-hydroxybutyrate biosynthetic process"/>
    <property type="evidence" value="ECO:0007669"/>
    <property type="project" value="InterPro"/>
</dbReference>
<feature type="domain" description="Poly-beta-hydroxybutyrate polymerase N-terminal" evidence="5">
    <location>
        <begin position="74"/>
        <end position="114"/>
    </location>
</feature>
<feature type="region of interest" description="Disordered" evidence="3">
    <location>
        <begin position="19"/>
        <end position="73"/>
    </location>
</feature>
<evidence type="ECO:0000256" key="1">
    <source>
        <dbReference type="ARBA" id="ARBA00022679"/>
    </source>
</evidence>
<feature type="compositionally biased region" description="Low complexity" evidence="3">
    <location>
        <begin position="35"/>
        <end position="53"/>
    </location>
</feature>
<evidence type="ECO:0000259" key="4">
    <source>
        <dbReference type="Pfam" id="PF07167"/>
    </source>
</evidence>
<feature type="domain" description="Poly-beta-hydroxybutyrate polymerase N-terminal" evidence="4">
    <location>
        <begin position="146"/>
        <end position="314"/>
    </location>
</feature>
<dbReference type="GO" id="GO:0016746">
    <property type="term" value="F:acyltransferase activity"/>
    <property type="evidence" value="ECO:0007669"/>
    <property type="project" value="UniProtKB-KW"/>
</dbReference>
<dbReference type="Pfam" id="PF12551">
    <property type="entry name" value="PHBC_N"/>
    <property type="match status" value="1"/>
</dbReference>
<evidence type="ECO:0000313" key="7">
    <source>
        <dbReference type="Proteomes" id="UP000199382"/>
    </source>
</evidence>
<accession>A0A1G9ASS5</accession>
<protein>
    <submittedName>
        <fullName evidence="6">Polyhydroxyalkanoate synthase</fullName>
    </submittedName>
</protein>
<evidence type="ECO:0000256" key="2">
    <source>
        <dbReference type="ARBA" id="ARBA00023315"/>
    </source>
</evidence>
<keyword evidence="2" id="KW-0012">Acyltransferase</keyword>
<proteinExistence type="predicted"/>
<dbReference type="InterPro" id="IPR051321">
    <property type="entry name" value="PHA/PHB_synthase"/>
</dbReference>
<dbReference type="PANTHER" id="PTHR36837:SF5">
    <property type="entry name" value="POLY-3-HYDROXYBUTYRATE SYNTHASE"/>
    <property type="match status" value="1"/>
</dbReference>
<dbReference type="RefSeq" id="WP_244520757.1">
    <property type="nucleotide sequence ID" value="NZ_FNEK01000037.1"/>
</dbReference>
<feature type="compositionally biased region" description="Polar residues" evidence="3">
    <location>
        <begin position="25"/>
        <end position="34"/>
    </location>
</feature>
<organism evidence="6 7">
    <name type="scientific">Aliiruegeria lutimaris</name>
    <dbReference type="NCBI Taxonomy" id="571298"/>
    <lineage>
        <taxon>Bacteria</taxon>
        <taxon>Pseudomonadati</taxon>
        <taxon>Pseudomonadota</taxon>
        <taxon>Alphaproteobacteria</taxon>
        <taxon>Rhodobacterales</taxon>
        <taxon>Roseobacteraceae</taxon>
        <taxon>Aliiruegeria</taxon>
    </lineage>
</organism>
<dbReference type="InterPro" id="IPR029058">
    <property type="entry name" value="AB_hydrolase_fold"/>
</dbReference>
<dbReference type="AlphaFoldDB" id="A0A1G9ASS5"/>
<keyword evidence="7" id="KW-1185">Reference proteome</keyword>
<dbReference type="Gene3D" id="3.40.50.1820">
    <property type="entry name" value="alpha/beta hydrolase"/>
    <property type="match status" value="1"/>
</dbReference>
<dbReference type="InterPro" id="IPR022211">
    <property type="entry name" value="PHBC_N"/>
</dbReference>
<evidence type="ECO:0000256" key="3">
    <source>
        <dbReference type="SAM" id="MobiDB-lite"/>
    </source>
</evidence>
<dbReference type="Pfam" id="PF07167">
    <property type="entry name" value="PhaC_N"/>
    <property type="match status" value="1"/>
</dbReference>
<name>A0A1G9ASS5_9RHOB</name>
<dbReference type="STRING" id="571298.SAMN04488026_10372"/>
<dbReference type="Proteomes" id="UP000199382">
    <property type="component" value="Unassembled WGS sequence"/>
</dbReference>
<sequence>MITIYAALRRSDSAVQHHGEYHEVSMTSTPTAKTRTSAEAPATSAAPAANVPARPAPKPKVPSLAAPQAAKRRYQNIDRSIRAKNAQLTNGVSVNASHAAWMDWAKHIAQAPGRQQELAEKAVENTRKLWLGMMGLSGGFEPRKGDNRFTHEGWNTPPYNAWKQSYLALEDWWTAATTEVRGMRHKSSDRVAFQTQQMLDAISPSNFPLTNPEVMSKTLETGGENLATGARNFFEDFVREISHEKEPMPEEFRIGENIACTPGEVVFRNELMELIQYTPTTPKVHAEPILIVPAWIMKYYILDLSQKNSLIRYLVSQGYTVFCISWVNPDASYANVGLDDYRKDGVMAALDAVTAIVPDQKVHACGYCLGGTILSIAAATMARDDDERFASVSLLAAQTDFTEAGEVMMFLDESQIAYLEDMMWDQGYLDQDQMAGAFQALRAEDLIFARAIRKYLLGEQEKAFDISAWNADATRMPYKMHSEYLRALFLENRLSGGRYAVEGKVIALRDIAAPFFVVGTEKDHIAPWKSVYKIGLFNGAKHTFVLTSGGHNSGILSRTGHPRRHYRIGHRAEEYHYMDPDTWLANHDVQQGSWWEEWETFLSGHSSKEMVDPPSMGAPDKGLRPLGAAPGTYVFQQ</sequence>
<keyword evidence="1" id="KW-0808">Transferase</keyword>
<dbReference type="InterPro" id="IPR010941">
    <property type="entry name" value="PhaC_N"/>
</dbReference>
<evidence type="ECO:0000313" key="6">
    <source>
        <dbReference type="EMBL" id="SDK30281.1"/>
    </source>
</evidence>
<dbReference type="EMBL" id="FNEK01000037">
    <property type="protein sequence ID" value="SDK30281.1"/>
    <property type="molecule type" value="Genomic_DNA"/>
</dbReference>
<evidence type="ECO:0000259" key="5">
    <source>
        <dbReference type="Pfam" id="PF12551"/>
    </source>
</evidence>
<dbReference type="SUPFAM" id="SSF53474">
    <property type="entry name" value="alpha/beta-Hydrolases"/>
    <property type="match status" value="1"/>
</dbReference>
<reference evidence="6 7" key="1">
    <citation type="submission" date="2016-10" db="EMBL/GenBank/DDBJ databases">
        <authorList>
            <person name="de Groot N.N."/>
        </authorList>
    </citation>
    <scope>NUCLEOTIDE SEQUENCE [LARGE SCALE GENOMIC DNA]</scope>
    <source>
        <strain evidence="6 7">DSM 25294</strain>
    </source>
</reference>
<dbReference type="PANTHER" id="PTHR36837">
    <property type="entry name" value="POLY(3-HYDROXYALKANOATE) POLYMERASE SUBUNIT PHAC"/>
    <property type="match status" value="1"/>
</dbReference>
<gene>
    <name evidence="6" type="ORF">SAMN04488026_10372</name>
</gene>